<dbReference type="Proteomes" id="UP000722625">
    <property type="component" value="Unassembled WGS sequence"/>
</dbReference>
<keyword evidence="5" id="KW-0326">Glycosidase</keyword>
<proteinExistence type="predicted"/>
<dbReference type="NCBIfam" id="TIGR04274">
    <property type="entry name" value="hypoxanDNAglyco"/>
    <property type="match status" value="1"/>
</dbReference>
<gene>
    <name evidence="5" type="ORF">KHA90_10910</name>
</gene>
<evidence type="ECO:0000313" key="5">
    <source>
        <dbReference type="EMBL" id="MBS7231532.1"/>
    </source>
</evidence>
<dbReference type="InterPro" id="IPR015637">
    <property type="entry name" value="MUG/TDG"/>
</dbReference>
<evidence type="ECO:0000256" key="1">
    <source>
        <dbReference type="ARBA" id="ARBA00022763"/>
    </source>
</evidence>
<evidence type="ECO:0000313" key="6">
    <source>
        <dbReference type="Proteomes" id="UP000722625"/>
    </source>
</evidence>
<dbReference type="SMART" id="SM00986">
    <property type="entry name" value="UDG"/>
    <property type="match status" value="1"/>
</dbReference>
<sequence length="163" mass="18956">MYKEALPPLINNSSRILILGTMPGDQSIAKQEYYGNKGNHFWRIMFTIFNQDYSLLYDDRKDLLKAHKVALWNVLANCMRIGSSDSKIKDEKVNDFESFHLQYPDIKYIFFESKSASKYYQKYVKPREDISYFIMPSTSGLNAGIPLSEKIDCWRKLAEVSGI</sequence>
<protein>
    <submittedName>
        <fullName evidence="5">DNA-deoxyinosine glycosylase</fullName>
        <ecNumber evidence="5">3.2.2.15</ecNumber>
    </submittedName>
</protein>
<dbReference type="GO" id="GO:0033958">
    <property type="term" value="F:DNA-deoxyinosine glycosylase activity"/>
    <property type="evidence" value="ECO:0007669"/>
    <property type="project" value="UniProtKB-EC"/>
</dbReference>
<keyword evidence="1" id="KW-0227">DNA damage</keyword>
<dbReference type="InterPro" id="IPR036895">
    <property type="entry name" value="Uracil-DNA_glycosylase-like_sf"/>
</dbReference>
<dbReference type="RefSeq" id="WP_213299204.1">
    <property type="nucleotide sequence ID" value="NZ_JAGYVZ010000009.1"/>
</dbReference>
<dbReference type="InterPro" id="IPR005122">
    <property type="entry name" value="Uracil-DNA_glycosylase-like"/>
</dbReference>
<organism evidence="5 6">
    <name type="scientific">Flavobacterium psychroterrae</name>
    <dbReference type="NCBI Taxonomy" id="2133767"/>
    <lineage>
        <taxon>Bacteria</taxon>
        <taxon>Pseudomonadati</taxon>
        <taxon>Bacteroidota</taxon>
        <taxon>Flavobacteriia</taxon>
        <taxon>Flavobacteriales</taxon>
        <taxon>Flavobacteriaceae</taxon>
        <taxon>Flavobacterium</taxon>
    </lineage>
</organism>
<dbReference type="SUPFAM" id="SSF52141">
    <property type="entry name" value="Uracil-DNA glycosylase-like"/>
    <property type="match status" value="1"/>
</dbReference>
<dbReference type="PANTHER" id="PTHR12159:SF9">
    <property type="entry name" value="G_T MISMATCH-SPECIFIC THYMINE DNA GLYCOSYLASE"/>
    <property type="match status" value="1"/>
</dbReference>
<accession>A0ABS5PB50</accession>
<dbReference type="SMART" id="SM00987">
    <property type="entry name" value="UreE_C"/>
    <property type="match status" value="1"/>
</dbReference>
<evidence type="ECO:0000256" key="3">
    <source>
        <dbReference type="ARBA" id="ARBA00023204"/>
    </source>
</evidence>
<keyword evidence="2 5" id="KW-0378">Hydrolase</keyword>
<dbReference type="CDD" id="cd10032">
    <property type="entry name" value="UDG-F6_HDG"/>
    <property type="match status" value="1"/>
</dbReference>
<dbReference type="EMBL" id="JAGYVZ010000009">
    <property type="protein sequence ID" value="MBS7231532.1"/>
    <property type="molecule type" value="Genomic_DNA"/>
</dbReference>
<name>A0ABS5PB50_9FLAO</name>
<dbReference type="InterPro" id="IPR026353">
    <property type="entry name" value="Hypoxan-DNA_Glyclase"/>
</dbReference>
<comment type="caution">
    <text evidence="5">The sequence shown here is derived from an EMBL/GenBank/DDBJ whole genome shotgun (WGS) entry which is preliminary data.</text>
</comment>
<keyword evidence="3" id="KW-0234">DNA repair</keyword>
<keyword evidence="6" id="KW-1185">Reference proteome</keyword>
<evidence type="ECO:0000259" key="4">
    <source>
        <dbReference type="SMART" id="SM00986"/>
    </source>
</evidence>
<dbReference type="Pfam" id="PF03167">
    <property type="entry name" value="UDG"/>
    <property type="match status" value="1"/>
</dbReference>
<evidence type="ECO:0000256" key="2">
    <source>
        <dbReference type="ARBA" id="ARBA00022801"/>
    </source>
</evidence>
<dbReference type="Gene3D" id="3.40.470.10">
    <property type="entry name" value="Uracil-DNA glycosylase-like domain"/>
    <property type="match status" value="1"/>
</dbReference>
<dbReference type="EC" id="3.2.2.15" evidence="5"/>
<dbReference type="PANTHER" id="PTHR12159">
    <property type="entry name" value="G/T AND G/U MISMATCH-SPECIFIC DNA GLYCOSYLASE"/>
    <property type="match status" value="1"/>
</dbReference>
<reference evidence="5 6" key="1">
    <citation type="journal article" date="2018" name="Int. J. Syst. Evol. Microbiol.">
        <title>Flavobacterium chryseum sp. nov. and Flavobacterium psychroterrae sp. nov., novel environmental bacteria isolated from Antarctica.</title>
        <authorList>
            <person name="Kralova S."/>
            <person name="Svec P."/>
            <person name="Busse H.J."/>
            <person name="Stankova E."/>
            <person name="Vaczi P."/>
            <person name="Sedlacek I."/>
        </authorList>
    </citation>
    <scope>NUCLEOTIDE SEQUENCE [LARGE SCALE GENOMIC DNA]</scope>
    <source>
        <strain evidence="5 6">CCM 8827</strain>
    </source>
</reference>
<feature type="domain" description="Uracil-DNA glycosylase-like" evidence="4">
    <location>
        <begin position="7"/>
        <end position="158"/>
    </location>
</feature>